<dbReference type="GO" id="GO:0015866">
    <property type="term" value="P:ADP transport"/>
    <property type="evidence" value="ECO:0000318"/>
    <property type="project" value="GO_Central"/>
</dbReference>
<dbReference type="InterPro" id="IPR045900">
    <property type="entry name" value="Peroxisomal_Ade_carrier"/>
</dbReference>
<protein>
    <recommendedName>
        <fullName evidence="13">Peroxisomal adenine nucleotide carrier 1</fullName>
    </recommendedName>
</protein>
<feature type="repeat" description="Solcar" evidence="9">
    <location>
        <begin position="195"/>
        <end position="286"/>
    </location>
</feature>
<dbReference type="GO" id="GO:0015217">
    <property type="term" value="F:ADP transmembrane transporter activity"/>
    <property type="evidence" value="ECO:0000318"/>
    <property type="project" value="GO_Central"/>
</dbReference>
<keyword evidence="4 9" id="KW-0812">Transmembrane</keyword>
<evidence type="ECO:0008006" key="13">
    <source>
        <dbReference type="Google" id="ProtNLM"/>
    </source>
</evidence>
<evidence type="ECO:0000256" key="9">
    <source>
        <dbReference type="PROSITE-ProRule" id="PRU00282"/>
    </source>
</evidence>
<proteinExistence type="inferred from homology"/>
<evidence type="ECO:0000256" key="3">
    <source>
        <dbReference type="ARBA" id="ARBA00022448"/>
    </source>
</evidence>
<keyword evidence="12" id="KW-1185">Reference proteome</keyword>
<dbReference type="InterPro" id="IPR023395">
    <property type="entry name" value="MCP_dom_sf"/>
</dbReference>
<dbReference type="AlphaFoldDB" id="D8S7K6"/>
<comment type="subcellular location">
    <subcellularLocation>
        <location evidence="1">Peroxisome membrane</location>
        <topology evidence="1">Multi-pass membrane protein</topology>
    </subcellularLocation>
</comment>
<keyword evidence="5" id="KW-0677">Repeat</keyword>
<dbReference type="PANTHER" id="PTHR46650">
    <property type="entry name" value="PEROXISOMAL ADENINE NUCLEOTIDE TRANSPORTER 1"/>
    <property type="match status" value="1"/>
</dbReference>
<dbReference type="InParanoid" id="D8S7K6"/>
<keyword evidence="3 10" id="KW-0813">Transport</keyword>
<dbReference type="Proteomes" id="UP000001514">
    <property type="component" value="Unassembled WGS sequence"/>
</dbReference>
<evidence type="ECO:0000256" key="6">
    <source>
        <dbReference type="ARBA" id="ARBA00022989"/>
    </source>
</evidence>
<dbReference type="Pfam" id="PF00153">
    <property type="entry name" value="Mito_carr"/>
    <property type="match status" value="3"/>
</dbReference>
<dbReference type="GO" id="GO:0006635">
    <property type="term" value="P:fatty acid beta-oxidation"/>
    <property type="evidence" value="ECO:0000318"/>
    <property type="project" value="GO_Central"/>
</dbReference>
<dbReference type="PROSITE" id="PS50920">
    <property type="entry name" value="SOLCAR"/>
    <property type="match status" value="2"/>
</dbReference>
<keyword evidence="7 9" id="KW-0472">Membrane</keyword>
<dbReference type="HOGENOM" id="CLU_015166_6_3_1"/>
<dbReference type="Gene3D" id="1.50.40.10">
    <property type="entry name" value="Mitochondrial carrier domain"/>
    <property type="match status" value="2"/>
</dbReference>
<organism evidence="12">
    <name type="scientific">Selaginella moellendorffii</name>
    <name type="common">Spikemoss</name>
    <dbReference type="NCBI Taxonomy" id="88036"/>
    <lineage>
        <taxon>Eukaryota</taxon>
        <taxon>Viridiplantae</taxon>
        <taxon>Streptophyta</taxon>
        <taxon>Embryophyta</taxon>
        <taxon>Tracheophyta</taxon>
        <taxon>Lycopodiopsida</taxon>
        <taxon>Selaginellales</taxon>
        <taxon>Selaginellaceae</taxon>
        <taxon>Selaginella</taxon>
    </lineage>
</organism>
<dbReference type="eggNOG" id="KOG0769">
    <property type="taxonomic scope" value="Eukaryota"/>
</dbReference>
<dbReference type="STRING" id="88036.D8S7K6"/>
<evidence type="ECO:0000256" key="7">
    <source>
        <dbReference type="ARBA" id="ARBA00023136"/>
    </source>
</evidence>
<evidence type="ECO:0000256" key="4">
    <source>
        <dbReference type="ARBA" id="ARBA00022692"/>
    </source>
</evidence>
<feature type="repeat" description="Solcar" evidence="9">
    <location>
        <begin position="1"/>
        <end position="90"/>
    </location>
</feature>
<dbReference type="GO" id="GO:0015867">
    <property type="term" value="P:ATP transport"/>
    <property type="evidence" value="ECO:0000318"/>
    <property type="project" value="GO_Central"/>
</dbReference>
<evidence type="ECO:0000256" key="1">
    <source>
        <dbReference type="ARBA" id="ARBA00004585"/>
    </source>
</evidence>
<accession>D8S7K6</accession>
<evidence type="ECO:0000313" key="11">
    <source>
        <dbReference type="EMBL" id="EFJ19771.1"/>
    </source>
</evidence>
<evidence type="ECO:0000256" key="2">
    <source>
        <dbReference type="ARBA" id="ARBA00006375"/>
    </source>
</evidence>
<name>D8S7K6_SELML</name>
<evidence type="ECO:0000313" key="12">
    <source>
        <dbReference type="Proteomes" id="UP000001514"/>
    </source>
</evidence>
<dbReference type="KEGG" id="smo:SELMODRAFT_110345"/>
<dbReference type="GO" id="GO:0007031">
    <property type="term" value="P:peroxisome organization"/>
    <property type="evidence" value="ECO:0000318"/>
    <property type="project" value="GO_Central"/>
</dbReference>
<dbReference type="Gramene" id="EFJ19771">
    <property type="protein sequence ID" value="EFJ19771"/>
    <property type="gene ID" value="SELMODRAFT_110345"/>
</dbReference>
<dbReference type="OMA" id="PLEMINT"/>
<sequence>MEALADATAGAIGGLFTTTILYPLDTCKSKYQAELKAGNSYKYRSLLDVLREAIASKRVLALYQGLGAKNLQSLLSQFIYFYSYSYLKRLYLQRSKNKSMGLGANLVVAAAAGACNSIVTQPLDTASSRMQTSGFGKSKGLWATLSANWNESFDGLGASLFLTCNPAIQYTVFEQLKTRLLQQRVRKAGSSPLVLSAFHAFLLGAISKTVATLITYPAIRCKVMIQSGDKKDDEEYSRPKRMVDAFTLIQKQEGILGFYKGIQAQVLKTILSAAFLMMIKEKVSRATWVFMLAFQRWNSSRRRSFLLQGSKA</sequence>
<dbReference type="PANTHER" id="PTHR46650:SF1">
    <property type="entry name" value="PEROXISOMAL ADENINE NUCLEOTIDE TRANSPORTER 1"/>
    <property type="match status" value="1"/>
</dbReference>
<comment type="similarity">
    <text evidence="2 10">Belongs to the mitochondrial carrier (TC 2.A.29) family.</text>
</comment>
<dbReference type="GO" id="GO:0005347">
    <property type="term" value="F:ATP transmembrane transporter activity"/>
    <property type="evidence" value="ECO:0000318"/>
    <property type="project" value="GO_Central"/>
</dbReference>
<dbReference type="EMBL" id="GL377605">
    <property type="protein sequence ID" value="EFJ19771.1"/>
    <property type="molecule type" value="Genomic_DNA"/>
</dbReference>
<keyword evidence="6" id="KW-1133">Transmembrane helix</keyword>
<dbReference type="SUPFAM" id="SSF103506">
    <property type="entry name" value="Mitochondrial carrier"/>
    <property type="match status" value="1"/>
</dbReference>
<dbReference type="OrthoDB" id="446044at2759"/>
<gene>
    <name evidence="11" type="ORF">SELMODRAFT_110345</name>
</gene>
<evidence type="ECO:0000256" key="5">
    <source>
        <dbReference type="ARBA" id="ARBA00022737"/>
    </source>
</evidence>
<reference evidence="11 12" key="1">
    <citation type="journal article" date="2011" name="Science">
        <title>The Selaginella genome identifies genetic changes associated with the evolution of vascular plants.</title>
        <authorList>
            <person name="Banks J.A."/>
            <person name="Nishiyama T."/>
            <person name="Hasebe M."/>
            <person name="Bowman J.L."/>
            <person name="Gribskov M."/>
            <person name="dePamphilis C."/>
            <person name="Albert V.A."/>
            <person name="Aono N."/>
            <person name="Aoyama T."/>
            <person name="Ambrose B.A."/>
            <person name="Ashton N.W."/>
            <person name="Axtell M.J."/>
            <person name="Barker E."/>
            <person name="Barker M.S."/>
            <person name="Bennetzen J.L."/>
            <person name="Bonawitz N.D."/>
            <person name="Chapple C."/>
            <person name="Cheng C."/>
            <person name="Correa L.G."/>
            <person name="Dacre M."/>
            <person name="DeBarry J."/>
            <person name="Dreyer I."/>
            <person name="Elias M."/>
            <person name="Engstrom E.M."/>
            <person name="Estelle M."/>
            <person name="Feng L."/>
            <person name="Finet C."/>
            <person name="Floyd S.K."/>
            <person name="Frommer W.B."/>
            <person name="Fujita T."/>
            <person name="Gramzow L."/>
            <person name="Gutensohn M."/>
            <person name="Harholt J."/>
            <person name="Hattori M."/>
            <person name="Heyl A."/>
            <person name="Hirai T."/>
            <person name="Hiwatashi Y."/>
            <person name="Ishikawa M."/>
            <person name="Iwata M."/>
            <person name="Karol K.G."/>
            <person name="Koehler B."/>
            <person name="Kolukisaoglu U."/>
            <person name="Kubo M."/>
            <person name="Kurata T."/>
            <person name="Lalonde S."/>
            <person name="Li K."/>
            <person name="Li Y."/>
            <person name="Litt A."/>
            <person name="Lyons E."/>
            <person name="Manning G."/>
            <person name="Maruyama T."/>
            <person name="Michael T.P."/>
            <person name="Mikami K."/>
            <person name="Miyazaki S."/>
            <person name="Morinaga S."/>
            <person name="Murata T."/>
            <person name="Mueller-Roeber B."/>
            <person name="Nelson D.R."/>
            <person name="Obara M."/>
            <person name="Oguri Y."/>
            <person name="Olmstead R.G."/>
            <person name="Onodera N."/>
            <person name="Petersen B.L."/>
            <person name="Pils B."/>
            <person name="Prigge M."/>
            <person name="Rensing S.A."/>
            <person name="Riano-Pachon D.M."/>
            <person name="Roberts A.W."/>
            <person name="Sato Y."/>
            <person name="Scheller H.V."/>
            <person name="Schulz B."/>
            <person name="Schulz C."/>
            <person name="Shakirov E.V."/>
            <person name="Shibagaki N."/>
            <person name="Shinohara N."/>
            <person name="Shippen D.E."/>
            <person name="Soerensen I."/>
            <person name="Sotooka R."/>
            <person name="Sugimoto N."/>
            <person name="Sugita M."/>
            <person name="Sumikawa N."/>
            <person name="Tanurdzic M."/>
            <person name="Theissen G."/>
            <person name="Ulvskov P."/>
            <person name="Wakazuki S."/>
            <person name="Weng J.K."/>
            <person name="Willats W.W."/>
            <person name="Wipf D."/>
            <person name="Wolf P.G."/>
            <person name="Yang L."/>
            <person name="Zimmer A.D."/>
            <person name="Zhu Q."/>
            <person name="Mitros T."/>
            <person name="Hellsten U."/>
            <person name="Loque D."/>
            <person name="Otillar R."/>
            <person name="Salamov A."/>
            <person name="Schmutz J."/>
            <person name="Shapiro H."/>
            <person name="Lindquist E."/>
            <person name="Lucas S."/>
            <person name="Rokhsar D."/>
            <person name="Grigoriev I.V."/>
        </authorList>
    </citation>
    <scope>NUCLEOTIDE SEQUENCE [LARGE SCALE GENOMIC DNA]</scope>
</reference>
<dbReference type="GO" id="GO:0005778">
    <property type="term" value="C:peroxisomal membrane"/>
    <property type="evidence" value="ECO:0000318"/>
    <property type="project" value="GO_Central"/>
</dbReference>
<dbReference type="InterPro" id="IPR018108">
    <property type="entry name" value="MCP_transmembrane"/>
</dbReference>
<keyword evidence="8" id="KW-0576">Peroxisome</keyword>
<evidence type="ECO:0000256" key="8">
    <source>
        <dbReference type="ARBA" id="ARBA00023140"/>
    </source>
</evidence>
<evidence type="ECO:0000256" key="10">
    <source>
        <dbReference type="RuleBase" id="RU000488"/>
    </source>
</evidence>